<reference evidence="2 3" key="1">
    <citation type="journal article" date="2016" name="Genome Biol. Evol.">
        <title>Divergent and convergent evolution of fungal pathogenicity.</title>
        <authorList>
            <person name="Shang Y."/>
            <person name="Xiao G."/>
            <person name="Zheng P."/>
            <person name="Cen K."/>
            <person name="Zhan S."/>
            <person name="Wang C."/>
        </authorList>
    </citation>
    <scope>NUCLEOTIDE SEQUENCE [LARGE SCALE GENOMIC DNA]</scope>
    <source>
        <strain evidence="2 3">ARSEF 2679</strain>
    </source>
</reference>
<feature type="compositionally biased region" description="Low complexity" evidence="1">
    <location>
        <begin position="29"/>
        <end position="38"/>
    </location>
</feature>
<protein>
    <submittedName>
        <fullName evidence="2">Uncharacterized protein</fullName>
    </submittedName>
</protein>
<dbReference type="EMBL" id="AZHB01000005">
    <property type="protein sequence ID" value="OAA69740.1"/>
    <property type="molecule type" value="Genomic_DNA"/>
</dbReference>
<evidence type="ECO:0000313" key="2">
    <source>
        <dbReference type="EMBL" id="OAA69740.1"/>
    </source>
</evidence>
<organism evidence="2 3">
    <name type="scientific">Cordyceps fumosorosea (strain ARSEF 2679)</name>
    <name type="common">Isaria fumosorosea</name>
    <dbReference type="NCBI Taxonomy" id="1081104"/>
    <lineage>
        <taxon>Eukaryota</taxon>
        <taxon>Fungi</taxon>
        <taxon>Dikarya</taxon>
        <taxon>Ascomycota</taxon>
        <taxon>Pezizomycotina</taxon>
        <taxon>Sordariomycetes</taxon>
        <taxon>Hypocreomycetidae</taxon>
        <taxon>Hypocreales</taxon>
        <taxon>Cordycipitaceae</taxon>
        <taxon>Cordyceps</taxon>
    </lineage>
</organism>
<dbReference type="AlphaFoldDB" id="A0A168B7S8"/>
<keyword evidence="3" id="KW-1185">Reference proteome</keyword>
<sequence length="76" mass="8572">MPLFNKKSKTVNLGSTSSEVTLVDPTAYQSTTKKSAQTKSKHPKPAKLASEKDKWNTMEARLGENFYLPRPYIINK</sequence>
<dbReference type="Proteomes" id="UP000076744">
    <property type="component" value="Unassembled WGS sequence"/>
</dbReference>
<name>A0A168B7S8_CORFA</name>
<evidence type="ECO:0000313" key="3">
    <source>
        <dbReference type="Proteomes" id="UP000076744"/>
    </source>
</evidence>
<proteinExistence type="predicted"/>
<comment type="caution">
    <text evidence="2">The sequence shown here is derived from an EMBL/GenBank/DDBJ whole genome shotgun (WGS) entry which is preliminary data.</text>
</comment>
<feature type="region of interest" description="Disordered" evidence="1">
    <location>
        <begin position="29"/>
        <end position="53"/>
    </location>
</feature>
<accession>A0A168B7S8</accession>
<dbReference type="OrthoDB" id="4869865at2759"/>
<dbReference type="RefSeq" id="XP_018706344.1">
    <property type="nucleotide sequence ID" value="XM_018846616.1"/>
</dbReference>
<dbReference type="GeneID" id="30019302"/>
<gene>
    <name evidence="2" type="ORF">ISF_03010</name>
</gene>
<evidence type="ECO:0000256" key="1">
    <source>
        <dbReference type="SAM" id="MobiDB-lite"/>
    </source>
</evidence>